<comment type="caution">
    <text evidence="1">The sequence shown here is derived from an EMBL/GenBank/DDBJ whole genome shotgun (WGS) entry which is preliminary data.</text>
</comment>
<dbReference type="EMBL" id="LXQA011163492">
    <property type="protein sequence ID" value="MCI87343.1"/>
    <property type="molecule type" value="Genomic_DNA"/>
</dbReference>
<accession>A0A392VIP1</accession>
<protein>
    <submittedName>
        <fullName evidence="1">Putative transposable element protein</fullName>
    </submittedName>
</protein>
<proteinExistence type="predicted"/>
<reference evidence="1 2" key="1">
    <citation type="journal article" date="2018" name="Front. Plant Sci.">
        <title>Red Clover (Trifolium pratense) and Zigzag Clover (T. medium) - A Picture of Genomic Similarities and Differences.</title>
        <authorList>
            <person name="Dluhosova J."/>
            <person name="Istvanek J."/>
            <person name="Nedelnik J."/>
            <person name="Repkova J."/>
        </authorList>
    </citation>
    <scope>NUCLEOTIDE SEQUENCE [LARGE SCALE GENOMIC DNA]</scope>
    <source>
        <strain evidence="2">cv. 10/8</strain>
        <tissue evidence="1">Leaf</tissue>
    </source>
</reference>
<name>A0A392VIP1_9FABA</name>
<sequence>MTIDDAAGGALMDKSYDEAKKLIENMAQNHYQWGRERIPVEKPQPKG</sequence>
<evidence type="ECO:0000313" key="1">
    <source>
        <dbReference type="EMBL" id="MCI87343.1"/>
    </source>
</evidence>
<evidence type="ECO:0000313" key="2">
    <source>
        <dbReference type="Proteomes" id="UP000265520"/>
    </source>
</evidence>
<keyword evidence="2" id="KW-1185">Reference proteome</keyword>
<feature type="non-terminal residue" evidence="1">
    <location>
        <position position="47"/>
    </location>
</feature>
<dbReference type="AlphaFoldDB" id="A0A392VIP1"/>
<organism evidence="1 2">
    <name type="scientific">Trifolium medium</name>
    <dbReference type="NCBI Taxonomy" id="97028"/>
    <lineage>
        <taxon>Eukaryota</taxon>
        <taxon>Viridiplantae</taxon>
        <taxon>Streptophyta</taxon>
        <taxon>Embryophyta</taxon>
        <taxon>Tracheophyta</taxon>
        <taxon>Spermatophyta</taxon>
        <taxon>Magnoliopsida</taxon>
        <taxon>eudicotyledons</taxon>
        <taxon>Gunneridae</taxon>
        <taxon>Pentapetalae</taxon>
        <taxon>rosids</taxon>
        <taxon>fabids</taxon>
        <taxon>Fabales</taxon>
        <taxon>Fabaceae</taxon>
        <taxon>Papilionoideae</taxon>
        <taxon>50 kb inversion clade</taxon>
        <taxon>NPAAA clade</taxon>
        <taxon>Hologalegina</taxon>
        <taxon>IRL clade</taxon>
        <taxon>Trifolieae</taxon>
        <taxon>Trifolium</taxon>
    </lineage>
</organism>
<dbReference type="Proteomes" id="UP000265520">
    <property type="component" value="Unassembled WGS sequence"/>
</dbReference>